<keyword evidence="1" id="KW-0732">Signal</keyword>
<dbReference type="Proteomes" id="UP000643403">
    <property type="component" value="Unassembled WGS sequence"/>
</dbReference>
<proteinExistence type="predicted"/>
<accession>A0ABQ3C4X3</accession>
<reference evidence="3" key="1">
    <citation type="journal article" date="2019" name="Int. J. Syst. Evol. Microbiol.">
        <title>The Global Catalogue of Microorganisms (GCM) 10K type strain sequencing project: providing services to taxonomists for standard genome sequencing and annotation.</title>
        <authorList>
            <consortium name="The Broad Institute Genomics Platform"/>
            <consortium name="The Broad Institute Genome Sequencing Center for Infectious Disease"/>
            <person name="Wu L."/>
            <person name="Ma J."/>
        </authorList>
    </citation>
    <scope>NUCLEOTIDE SEQUENCE [LARGE SCALE GENOMIC DNA]</scope>
    <source>
        <strain evidence="3">KCTC 22558</strain>
    </source>
</reference>
<dbReference type="RefSeq" id="WP_189449918.1">
    <property type="nucleotide sequence ID" value="NZ_BMXY01000003.1"/>
</dbReference>
<comment type="caution">
    <text evidence="2">The sequence shown here is derived from an EMBL/GenBank/DDBJ whole genome shotgun (WGS) entry which is preliminary data.</text>
</comment>
<keyword evidence="3" id="KW-1185">Reference proteome</keyword>
<dbReference type="EMBL" id="BMXY01000003">
    <property type="protein sequence ID" value="GGZ67583.1"/>
    <property type="molecule type" value="Genomic_DNA"/>
</dbReference>
<dbReference type="Gene3D" id="2.50.20.10">
    <property type="entry name" value="Lipoprotein localisation LolA/LolB/LppX"/>
    <property type="match status" value="1"/>
</dbReference>
<feature type="chain" id="PRO_5046613145" evidence="1">
    <location>
        <begin position="22"/>
        <end position="213"/>
    </location>
</feature>
<gene>
    <name evidence="2" type="ORF">GCM10008101_22310</name>
</gene>
<feature type="signal peptide" evidence="1">
    <location>
        <begin position="1"/>
        <end position="21"/>
    </location>
</feature>
<dbReference type="Pfam" id="PF19574">
    <property type="entry name" value="LolA_3"/>
    <property type="match status" value="1"/>
</dbReference>
<dbReference type="InterPro" id="IPR004564">
    <property type="entry name" value="OM_lipoprot_carrier_LolA-like"/>
</dbReference>
<organism evidence="2 3">
    <name type="scientific">Cognatilysobacter xinjiangensis</name>
    <dbReference type="NCBI Taxonomy" id="546892"/>
    <lineage>
        <taxon>Bacteria</taxon>
        <taxon>Pseudomonadati</taxon>
        <taxon>Pseudomonadota</taxon>
        <taxon>Gammaproteobacteria</taxon>
        <taxon>Lysobacterales</taxon>
        <taxon>Lysobacteraceae</taxon>
        <taxon>Cognatilysobacter</taxon>
    </lineage>
</organism>
<evidence type="ECO:0000256" key="1">
    <source>
        <dbReference type="SAM" id="SignalP"/>
    </source>
</evidence>
<evidence type="ECO:0000313" key="2">
    <source>
        <dbReference type="EMBL" id="GGZ67583.1"/>
    </source>
</evidence>
<protein>
    <submittedName>
        <fullName evidence="2">Fatty acyl CoA synthetase</fullName>
    </submittedName>
</protein>
<sequence length="213" mass="23236">MLRRFLFLLLPIALLAPTLHAASPEVDAGWILGKLAHPAPMRTQFVELRGSRLLKKPLRIEGEYARPAEDTLVREVRVPYAEVSTIRADKVTIARGKSSNTYPLSRAPQLAGLQDSFGALLAGDRARIERAFRLEAAGTRERWTLRMLPKDARMAGVVRDIVLHGRGAELRCIETQPAKGDLQRTLLAGAAVSAAGVDDAARLATLCRGDAAR</sequence>
<evidence type="ECO:0000313" key="3">
    <source>
        <dbReference type="Proteomes" id="UP000643403"/>
    </source>
</evidence>
<name>A0ABQ3C4X3_9GAMM</name>